<evidence type="ECO:0000313" key="3">
    <source>
        <dbReference type="Proteomes" id="UP000095087"/>
    </source>
</evidence>
<feature type="transmembrane region" description="Helical" evidence="1">
    <location>
        <begin position="13"/>
        <end position="33"/>
    </location>
</feature>
<proteinExistence type="predicted"/>
<name>A0A1E2RVC1_9HYPH</name>
<gene>
    <name evidence="2" type="ORF">A7A08_02834</name>
</gene>
<comment type="caution">
    <text evidence="2">The sequence shown here is derived from an EMBL/GenBank/DDBJ whole genome shotgun (WGS) entry which is preliminary data.</text>
</comment>
<sequence>MAEEKEPGTGSNIVGYAVPILGIILGLIAIGMASGSIF</sequence>
<reference evidence="2 3" key="1">
    <citation type="submission" date="2016-07" db="EMBL/GenBank/DDBJ databases">
        <title>Draft genome sequence of Methyloligella halotolerans C2T (VKM B-2706T=CCUG 61687T=DSM 25045T), a halotolerant polyhydroxybutyrate accumulating methylotroph.</title>
        <authorList>
            <person name="Vasilenko O.V."/>
            <person name="Doronina N.V."/>
            <person name="Poroshina M.N."/>
            <person name="Tarlachkov S.V."/>
            <person name="Trotsenko Y.A."/>
        </authorList>
    </citation>
    <scope>NUCLEOTIDE SEQUENCE [LARGE SCALE GENOMIC DNA]</scope>
    <source>
        <strain evidence="2 3">VKM B-2706</strain>
    </source>
</reference>
<dbReference type="Proteomes" id="UP000095087">
    <property type="component" value="Unassembled WGS sequence"/>
</dbReference>
<keyword evidence="1" id="KW-1133">Transmembrane helix</keyword>
<organism evidence="2 3">
    <name type="scientific">Methyloligella halotolerans</name>
    <dbReference type="NCBI Taxonomy" id="1177755"/>
    <lineage>
        <taxon>Bacteria</taxon>
        <taxon>Pseudomonadati</taxon>
        <taxon>Pseudomonadota</taxon>
        <taxon>Alphaproteobacteria</taxon>
        <taxon>Hyphomicrobiales</taxon>
        <taxon>Hyphomicrobiaceae</taxon>
        <taxon>Methyloligella</taxon>
    </lineage>
</organism>
<protein>
    <submittedName>
        <fullName evidence="2">Uncharacterized protein</fullName>
    </submittedName>
</protein>
<evidence type="ECO:0000256" key="1">
    <source>
        <dbReference type="SAM" id="Phobius"/>
    </source>
</evidence>
<keyword evidence="1" id="KW-0472">Membrane</keyword>
<evidence type="ECO:0000313" key="2">
    <source>
        <dbReference type="EMBL" id="ODA66187.1"/>
    </source>
</evidence>
<accession>A0A1E2RVC1</accession>
<keyword evidence="3" id="KW-1185">Reference proteome</keyword>
<keyword evidence="1" id="KW-0812">Transmembrane</keyword>
<dbReference type="EMBL" id="MASI01000009">
    <property type="protein sequence ID" value="ODA66187.1"/>
    <property type="molecule type" value="Genomic_DNA"/>
</dbReference>
<dbReference type="AlphaFoldDB" id="A0A1E2RVC1"/>